<dbReference type="EMBL" id="JANDXR010000001">
    <property type="protein sequence ID" value="MCP9500253.1"/>
    <property type="molecule type" value="Genomic_DNA"/>
</dbReference>
<dbReference type="Proteomes" id="UP000286211">
    <property type="component" value="Unassembled WGS sequence"/>
</dbReference>
<evidence type="ECO:0000313" key="12">
    <source>
        <dbReference type="EMBL" id="MST77737.1"/>
    </source>
</evidence>
<dbReference type="EMBL" id="QRYP01000007">
    <property type="protein sequence ID" value="RGU98948.1"/>
    <property type="molecule type" value="Genomic_DNA"/>
</dbReference>
<dbReference type="EMBL" id="QSCI01000145">
    <property type="protein sequence ID" value="RGX88497.1"/>
    <property type="molecule type" value="Genomic_DNA"/>
</dbReference>
<dbReference type="Proteomes" id="UP000285776">
    <property type="component" value="Unassembled WGS sequence"/>
</dbReference>
<dbReference type="EMBL" id="QRVA01000015">
    <property type="protein sequence ID" value="RGS15945.1"/>
    <property type="molecule type" value="Genomic_DNA"/>
</dbReference>
<dbReference type="Proteomes" id="UP001206014">
    <property type="component" value="Unassembled WGS sequence"/>
</dbReference>
<evidence type="ECO:0000313" key="35">
    <source>
        <dbReference type="Proteomes" id="UP000285604"/>
    </source>
</evidence>
<evidence type="ECO:0000313" key="31">
    <source>
        <dbReference type="Proteomes" id="UP000283872"/>
    </source>
</evidence>
<evidence type="ECO:0000313" key="21">
    <source>
        <dbReference type="EMBL" id="RGX88497.1"/>
    </source>
</evidence>
<evidence type="ECO:0000313" key="29">
    <source>
        <dbReference type="Proteomes" id="UP000283672"/>
    </source>
</evidence>
<evidence type="ECO:0000313" key="16">
    <source>
        <dbReference type="EMBL" id="RGS47579.1"/>
    </source>
</evidence>
<reference evidence="2" key="4">
    <citation type="submission" date="2021-12" db="EMBL/GenBank/DDBJ databases">
        <authorList>
            <person name="Lv X."/>
        </authorList>
    </citation>
    <scope>NUCLEOTIDE SEQUENCE</scope>
    <source>
        <strain evidence="2">HF2106</strain>
    </source>
</reference>
<evidence type="ECO:0000313" key="44">
    <source>
        <dbReference type="Proteomes" id="UP000450161"/>
    </source>
</evidence>
<evidence type="ECO:0000313" key="23">
    <source>
        <dbReference type="EMBL" id="RHG69339.1"/>
    </source>
</evidence>
<dbReference type="Proteomes" id="UP000285604">
    <property type="component" value="Unassembled WGS sequence"/>
</dbReference>
<dbReference type="Proteomes" id="UP000286077">
    <property type="component" value="Unassembled WGS sequence"/>
</dbReference>
<comment type="caution">
    <text evidence="23">The sequence shown here is derived from an EMBL/GenBank/DDBJ whole genome shotgun (WGS) entry which is preliminary data.</text>
</comment>
<dbReference type="Proteomes" id="UP001200307">
    <property type="component" value="Unassembled WGS sequence"/>
</dbReference>
<evidence type="ECO:0000313" key="17">
    <source>
        <dbReference type="EMBL" id="RGU98948.1"/>
    </source>
</evidence>
<protein>
    <submittedName>
        <fullName evidence="2">Type I restriction enzyme HsdR N-terminal domain-containing protein</fullName>
    </submittedName>
</protein>
<dbReference type="Proteomes" id="UP000284562">
    <property type="component" value="Unassembled WGS sequence"/>
</dbReference>
<dbReference type="Proteomes" id="UP000261245">
    <property type="component" value="Unassembled WGS sequence"/>
</dbReference>
<evidence type="ECO:0000259" key="1">
    <source>
        <dbReference type="Pfam" id="PF13588"/>
    </source>
</evidence>
<evidence type="ECO:0000313" key="42">
    <source>
        <dbReference type="Proteomes" id="UP000420707"/>
    </source>
</evidence>
<dbReference type="EMBL" id="QSAV01000012">
    <property type="protein sequence ID" value="RGW81033.1"/>
    <property type="molecule type" value="Genomic_DNA"/>
</dbReference>
<evidence type="ECO:0000313" key="26">
    <source>
        <dbReference type="EMBL" id="RHL37747.1"/>
    </source>
</evidence>
<evidence type="ECO:0000313" key="18">
    <source>
        <dbReference type="EMBL" id="RGW42355.1"/>
    </source>
</evidence>
<evidence type="ECO:0000313" key="7">
    <source>
        <dbReference type="EMBL" id="MCW4131364.1"/>
    </source>
</evidence>
<dbReference type="EMBL" id="VZBZ01000131">
    <property type="protein sequence ID" value="MQN78135.1"/>
    <property type="molecule type" value="Genomic_DNA"/>
</dbReference>
<evidence type="ECO:0000313" key="4">
    <source>
        <dbReference type="EMBL" id="MCP9550602.1"/>
    </source>
</evidence>
<dbReference type="EMBL" id="JAPDVG010000001">
    <property type="protein sequence ID" value="MCW4131364.1"/>
    <property type="molecule type" value="Genomic_DNA"/>
</dbReference>
<evidence type="ECO:0000313" key="27">
    <source>
        <dbReference type="Proteomes" id="UP000261187"/>
    </source>
</evidence>
<sequence>MIRLNLPSFDIKVSGSKQHPQILDVLRRKFITLTPEEWVRQHFVHFLIEHKGYPASLLANEIQLKCGDKVLRADSVLYSRELQPRMIIEYKAPHIPITQKVFDQISVYNLLLHVDFLVVSNGLEHYICKMDYESKKYVFLETIPDYSDLLTL</sequence>
<evidence type="ECO:0000313" key="5">
    <source>
        <dbReference type="EMBL" id="MCP9599835.1"/>
    </source>
</evidence>
<dbReference type="Proteomes" id="UP000283872">
    <property type="component" value="Unassembled WGS sequence"/>
</dbReference>
<reference evidence="6" key="6">
    <citation type="submission" date="2022-11" db="EMBL/GenBank/DDBJ databases">
        <title>Genomic repertoires linked with pathogenic potency of arthritogenic Prevotella copri isolated from the gut of rheumatoid arthritis patients.</title>
        <authorList>
            <person name="Nii T."/>
            <person name="Maeda Y."/>
            <person name="Motooka D."/>
            <person name="Naito M."/>
            <person name="Matsumoto Y."/>
            <person name="Ogawa T."/>
            <person name="Oguro-Igashira E."/>
            <person name="Kishikawa T."/>
            <person name="Yamashita M."/>
            <person name="Koizumi S."/>
            <person name="Kurakawa T."/>
            <person name="Okumura R."/>
            <person name="Kayama H."/>
            <person name="Murakami M."/>
            <person name="Sakaguchi T."/>
            <person name="Das B."/>
            <person name="Nakamura S."/>
            <person name="Okada Y."/>
            <person name="Kumanogoh A."/>
            <person name="Takeda K."/>
        </authorList>
    </citation>
    <scope>NUCLEOTIDE SEQUENCE</scope>
    <source>
        <strain evidence="8">H012_8</strain>
        <strain evidence="7">H019-1</strain>
        <strain evidence="6">N016-13</strain>
    </source>
</reference>
<dbReference type="EMBL" id="VUNF01000014">
    <property type="protein sequence ID" value="MST77737.1"/>
    <property type="molecule type" value="Genomic_DNA"/>
</dbReference>
<evidence type="ECO:0000313" key="6">
    <source>
        <dbReference type="EMBL" id="MCW4092658.1"/>
    </source>
</evidence>
<dbReference type="Proteomes" id="UP000420635">
    <property type="component" value="Unassembled WGS sequence"/>
</dbReference>
<dbReference type="EMBL" id="VZCR01000047">
    <property type="protein sequence ID" value="MQN31790.1"/>
    <property type="molecule type" value="Genomic_DNA"/>
</dbReference>
<evidence type="ECO:0000313" key="30">
    <source>
        <dbReference type="Proteomes" id="UP000283785"/>
    </source>
</evidence>
<dbReference type="AlphaFoldDB" id="A0A3E5DHH9"/>
<evidence type="ECO:0000313" key="3">
    <source>
        <dbReference type="EMBL" id="MCP9500253.1"/>
    </source>
</evidence>
<dbReference type="Proteomes" id="UP000283672">
    <property type="component" value="Unassembled WGS sequence"/>
</dbReference>
<name>A0A3E5DHH9_9BACT</name>
<dbReference type="EMBL" id="JAJTVO010000001">
    <property type="protein sequence ID" value="MCE4120809.1"/>
    <property type="molecule type" value="Genomic_DNA"/>
</dbReference>
<evidence type="ECO:0000313" key="24">
    <source>
        <dbReference type="EMBL" id="RHK09021.1"/>
    </source>
</evidence>
<evidence type="ECO:0000313" key="37">
    <source>
        <dbReference type="Proteomes" id="UP000286077"/>
    </source>
</evidence>
<reference evidence="41 42" key="3">
    <citation type="submission" date="2019-09" db="EMBL/GenBank/DDBJ databases">
        <title>Distinct polysaccharide growth profiles of human intestinal Prevotella copri isolates.</title>
        <authorList>
            <person name="Fehlner-Peach H."/>
            <person name="Magnabosco C."/>
            <person name="Raghavan V."/>
            <person name="Scher J.U."/>
            <person name="Tett A."/>
            <person name="Cox L.M."/>
            <person name="Gottsegen C."/>
            <person name="Watters A."/>
            <person name="Wiltshire- Gordon J.D."/>
            <person name="Segata N."/>
            <person name="Bonneau R."/>
            <person name="Littman D.R."/>
        </authorList>
    </citation>
    <scope>NUCLEOTIDE SEQUENCE [LARGE SCALE GENOMIC DNA]</scope>
    <source>
        <strain evidence="42">iAP146</strain>
        <strain evidence="41">iP54</strain>
    </source>
</reference>
<dbReference type="Proteomes" id="UP001209417">
    <property type="component" value="Unassembled WGS sequence"/>
</dbReference>
<dbReference type="Proteomes" id="UP000286501">
    <property type="component" value="Unassembled WGS sequence"/>
</dbReference>
<reference evidence="3" key="5">
    <citation type="submission" date="2022-07" db="EMBL/GenBank/DDBJ databases">
        <title>Prevotella copri.</title>
        <authorList>
            <person name="Yang C."/>
        </authorList>
    </citation>
    <scope>NUCLEOTIDE SEQUENCE</scope>
    <source>
        <strain evidence="5">HF1476</strain>
        <strain evidence="4">HF1805</strain>
        <strain evidence="3">HF88</strain>
    </source>
</reference>
<dbReference type="Proteomes" id="UP000284990">
    <property type="component" value="Unassembled WGS sequence"/>
</dbReference>
<dbReference type="EMBL" id="QRNN01000064">
    <property type="protein sequence ID" value="RHK46805.1"/>
    <property type="molecule type" value="Genomic_DNA"/>
</dbReference>
<evidence type="ECO:0000313" key="40">
    <source>
        <dbReference type="Proteomes" id="UP000286501"/>
    </source>
</evidence>
<evidence type="ECO:0000313" key="22">
    <source>
        <dbReference type="EMBL" id="RHA86065.1"/>
    </source>
</evidence>
<dbReference type="Pfam" id="PF13588">
    <property type="entry name" value="HSDR_N_2"/>
    <property type="match status" value="1"/>
</dbReference>
<evidence type="ECO:0000313" key="34">
    <source>
        <dbReference type="Proteomes" id="UP000285236"/>
    </source>
</evidence>
<dbReference type="EMBL" id="QSAG01000017">
    <property type="protein sequence ID" value="RGW42355.1"/>
    <property type="molecule type" value="Genomic_DNA"/>
</dbReference>
<evidence type="ECO:0000313" key="38">
    <source>
        <dbReference type="Proteomes" id="UP000286113"/>
    </source>
</evidence>
<evidence type="ECO:0000313" key="33">
    <source>
        <dbReference type="Proteomes" id="UP000284990"/>
    </source>
</evidence>
<dbReference type="RefSeq" id="WP_022120899.1">
    <property type="nucleotide sequence ID" value="NZ_CATKVS010000005.1"/>
</dbReference>
<dbReference type="EMBL" id="QSFW01000017">
    <property type="protein sequence ID" value="RHA86065.1"/>
    <property type="molecule type" value="Genomic_DNA"/>
</dbReference>
<evidence type="ECO:0000313" key="20">
    <source>
        <dbReference type="EMBL" id="RGW81033.1"/>
    </source>
</evidence>
<evidence type="ECO:0000313" key="11">
    <source>
        <dbReference type="EMBL" id="MQN90494.1"/>
    </source>
</evidence>
<dbReference type="InterPro" id="IPR029464">
    <property type="entry name" value="HSDR_N"/>
</dbReference>
<gene>
    <name evidence="26" type="ORF">DW026_08385</name>
    <name evidence="25" type="ORF">DW064_12645</name>
    <name evidence="24" type="ORF">DW079_11530</name>
    <name evidence="23" type="ORF">DW250_00820</name>
    <name evidence="22" type="ORF">DW916_09055</name>
    <name evidence="20" type="ORF">DWV53_05125</name>
    <name evidence="19" type="ORF">DWV60_00370</name>
    <name evidence="18" type="ORF">DWV76_09695</name>
    <name evidence="17" type="ORF">DWW35_04545</name>
    <name evidence="16" type="ORF">DWX90_06085</name>
    <name evidence="15" type="ORF">DWY11_07515</name>
    <name evidence="21" type="ORF">DXA63_15975</name>
    <name evidence="14" type="ORF">DXB80_08675</name>
    <name evidence="13" type="ORF">DXC61_02430</name>
    <name evidence="11" type="ORF">F7D59_11725</name>
    <name evidence="10" type="ORF">F7D71_09770</name>
    <name evidence="9" type="ORF">F7D90_07460</name>
    <name evidence="12" type="ORF">FYJ72_08585</name>
    <name evidence="2" type="ORF">LYY06_00830</name>
    <name evidence="5" type="ORF">NNC55_07700</name>
    <name evidence="4" type="ORF">NNC68_14160</name>
    <name evidence="3" type="ORF">NND11_01585</name>
    <name evidence="6" type="ORF">ONT05_03640</name>
    <name evidence="7" type="ORF">ONT19_07125</name>
    <name evidence="8" type="ORF">ONT23_07380</name>
</gene>
<proteinExistence type="predicted"/>
<evidence type="ECO:0000313" key="2">
    <source>
        <dbReference type="EMBL" id="MCE4120809.1"/>
    </source>
</evidence>
<feature type="domain" description="Type I restriction enzyme R protein N-terminal" evidence="1">
    <location>
        <begin position="35"/>
        <end position="144"/>
    </location>
</feature>
<dbReference type="EMBL" id="JAPDVH010000001">
    <property type="protein sequence ID" value="MCW4155362.1"/>
    <property type="molecule type" value="Genomic_DNA"/>
</dbReference>
<evidence type="ECO:0000313" key="14">
    <source>
        <dbReference type="EMBL" id="RGN08697.1"/>
    </source>
</evidence>
<dbReference type="Proteomes" id="UP001205506">
    <property type="component" value="Unassembled WGS sequence"/>
</dbReference>
<dbReference type="Proteomes" id="UP000423156">
    <property type="component" value="Unassembled WGS sequence"/>
</dbReference>
<evidence type="ECO:0000313" key="36">
    <source>
        <dbReference type="Proteomes" id="UP000285776"/>
    </source>
</evidence>
<evidence type="ECO:0000313" key="8">
    <source>
        <dbReference type="EMBL" id="MCW4155362.1"/>
    </source>
</evidence>
<accession>A0A3E5DHH9</accession>
<organism evidence="23 40">
    <name type="scientific">Segatella copri</name>
    <dbReference type="NCBI Taxonomy" id="165179"/>
    <lineage>
        <taxon>Bacteria</taxon>
        <taxon>Pseudomonadati</taxon>
        <taxon>Bacteroidota</taxon>
        <taxon>Bacteroidia</taxon>
        <taxon>Bacteroidales</taxon>
        <taxon>Prevotellaceae</taxon>
        <taxon>Segatella</taxon>
    </lineage>
</organism>
<dbReference type="Proteomes" id="UP000420707">
    <property type="component" value="Unassembled WGS sequence"/>
</dbReference>
<evidence type="ECO:0000313" key="32">
    <source>
        <dbReference type="Proteomes" id="UP000284562"/>
    </source>
</evidence>
<dbReference type="EMBL" id="QSSA01000004">
    <property type="protein sequence ID" value="RGL63504.1"/>
    <property type="molecule type" value="Genomic_DNA"/>
</dbReference>
<dbReference type="EMBL" id="QSAQ01000001">
    <property type="protein sequence ID" value="RGW71003.1"/>
    <property type="molecule type" value="Genomic_DNA"/>
</dbReference>
<dbReference type="EMBL" id="VZBQ01000123">
    <property type="protein sequence ID" value="MQN90494.1"/>
    <property type="molecule type" value="Genomic_DNA"/>
</dbReference>
<evidence type="ECO:0000313" key="19">
    <source>
        <dbReference type="EMBL" id="RGW71003.1"/>
    </source>
</evidence>
<dbReference type="Proteomes" id="UP000283785">
    <property type="component" value="Unassembled WGS sequence"/>
</dbReference>
<dbReference type="Proteomes" id="UP001209074">
    <property type="component" value="Unassembled WGS sequence"/>
</dbReference>
<dbReference type="EMBL" id="QRNB01000068">
    <property type="protein sequence ID" value="RHK09021.1"/>
    <property type="molecule type" value="Genomic_DNA"/>
</dbReference>
<dbReference type="Proteomes" id="UP001204486">
    <property type="component" value="Unassembled WGS sequence"/>
</dbReference>
<reference evidence="12 44" key="2">
    <citation type="submission" date="2019-08" db="EMBL/GenBank/DDBJ databases">
        <title>In-depth cultivation of the pig gut microbiome towards novel bacterial diversity and tailored functional studies.</title>
        <authorList>
            <person name="Wylensek D."/>
            <person name="Hitch T.C.A."/>
            <person name="Clavel T."/>
        </authorList>
    </citation>
    <scope>NUCLEOTIDE SEQUENCE [LARGE SCALE GENOMIC DNA]</scope>
    <source>
        <strain evidence="12 44">LKV-178-WT-2C</strain>
    </source>
</reference>
<dbReference type="Proteomes" id="UP000450161">
    <property type="component" value="Unassembled WGS sequence"/>
</dbReference>
<evidence type="ECO:0000313" key="13">
    <source>
        <dbReference type="EMBL" id="RGL63504.1"/>
    </source>
</evidence>
<dbReference type="EMBL" id="JAPDUS010000004">
    <property type="protein sequence ID" value="MCW4092658.1"/>
    <property type="molecule type" value="Genomic_DNA"/>
</dbReference>
<evidence type="ECO:0000313" key="15">
    <source>
        <dbReference type="EMBL" id="RGS15945.1"/>
    </source>
</evidence>
<dbReference type="Proteomes" id="UP000285236">
    <property type="component" value="Unassembled WGS sequence"/>
</dbReference>
<evidence type="ECO:0000313" key="9">
    <source>
        <dbReference type="EMBL" id="MQN31790.1"/>
    </source>
</evidence>
<dbReference type="EMBL" id="QRVN01000009">
    <property type="protein sequence ID" value="RGS47579.1"/>
    <property type="molecule type" value="Genomic_DNA"/>
</dbReference>
<dbReference type="EMBL" id="QRIN01000002">
    <property type="protein sequence ID" value="RHG69339.1"/>
    <property type="molecule type" value="Genomic_DNA"/>
</dbReference>
<dbReference type="EMBL" id="JANDWU010000038">
    <property type="protein sequence ID" value="MCP9550602.1"/>
    <property type="molecule type" value="Genomic_DNA"/>
</dbReference>
<dbReference type="Proteomes" id="UP000286113">
    <property type="component" value="Unassembled WGS sequence"/>
</dbReference>
<dbReference type="EMBL" id="JANDWN010000017">
    <property type="protein sequence ID" value="MCP9599835.1"/>
    <property type="molecule type" value="Genomic_DNA"/>
</dbReference>
<dbReference type="EMBL" id="QSUC01000020">
    <property type="protein sequence ID" value="RGN08697.1"/>
    <property type="molecule type" value="Genomic_DNA"/>
</dbReference>
<evidence type="ECO:0000313" key="39">
    <source>
        <dbReference type="Proteomes" id="UP000286211"/>
    </source>
</evidence>
<reference evidence="27 28" key="1">
    <citation type="submission" date="2018-08" db="EMBL/GenBank/DDBJ databases">
        <title>A genome reference for cultivated species of the human gut microbiota.</title>
        <authorList>
            <person name="Zou Y."/>
            <person name="Xue W."/>
            <person name="Luo G."/>
        </authorList>
    </citation>
    <scope>NUCLEOTIDE SEQUENCE [LARGE SCALE GENOMIC DNA]</scope>
    <source>
        <strain evidence="20 36">AF10-17</strain>
        <strain evidence="19 37">AF11-14</strain>
        <strain evidence="18 30">AF12-50</strain>
        <strain evidence="17 34">AF15-25</strain>
        <strain evidence="16 38">AF22-1</strain>
        <strain evidence="15 31">AF24-12</strain>
        <strain evidence="26 29">AF38-11</strain>
        <strain evidence="25 32">AF43-2</strain>
        <strain evidence="24 39">AF46-2NS</strain>
        <strain evidence="23 40">AM22-1</strain>
        <strain evidence="22 33">AM42-23AC</strain>
        <strain evidence="21 35">OF03-3</strain>
        <strain evidence="14 28">OM06-11</strain>
        <strain evidence="13 27">TF06-40</strain>
    </source>
</reference>
<evidence type="ECO:0000313" key="43">
    <source>
        <dbReference type="Proteomes" id="UP000423156"/>
    </source>
</evidence>
<evidence type="ECO:0000313" key="28">
    <source>
        <dbReference type="Proteomes" id="UP000261245"/>
    </source>
</evidence>
<evidence type="ECO:0000313" key="10">
    <source>
        <dbReference type="EMBL" id="MQN78135.1"/>
    </source>
</evidence>
<dbReference type="Proteomes" id="UP001209168">
    <property type="component" value="Unassembled WGS sequence"/>
</dbReference>
<reference evidence="10" key="7">
    <citation type="submission" date="2022-12" db="EMBL/GenBank/DDBJ databases">
        <title>Distinct polysaccharide growth profiles of human intestinal Prevotella copri isolates.</title>
        <authorList>
            <person name="Fehlner-Peach H."/>
            <person name="Magnabosco C."/>
            <person name="Raghavan V."/>
            <person name="Scher J.U."/>
            <person name="Tett A."/>
            <person name="Cox L.M."/>
            <person name="Gottsegen C."/>
            <person name="Watters A."/>
            <person name="Wiltshire- Gordon J.D."/>
            <person name="Segata N."/>
            <person name="Bonneau R."/>
            <person name="Littman D.R."/>
        </authorList>
    </citation>
    <scope>NUCLEOTIDE SEQUENCE</scope>
    <source>
        <strain evidence="10 43">BU41712</strain>
        <strain evidence="9">IAP146</strain>
        <strain evidence="11">IP54</strain>
    </source>
</reference>
<dbReference type="GeneID" id="69848863"/>
<evidence type="ECO:0000313" key="25">
    <source>
        <dbReference type="EMBL" id="RHK46805.1"/>
    </source>
</evidence>
<evidence type="ECO:0000313" key="41">
    <source>
        <dbReference type="Proteomes" id="UP000420635"/>
    </source>
</evidence>
<dbReference type="EMBL" id="QROP01000018">
    <property type="protein sequence ID" value="RHL37747.1"/>
    <property type="molecule type" value="Genomic_DNA"/>
</dbReference>
<dbReference type="Proteomes" id="UP000261187">
    <property type="component" value="Unassembled WGS sequence"/>
</dbReference>